<reference evidence="1" key="1">
    <citation type="submission" date="2024-04" db="UniProtKB">
        <authorList>
            <consortium name="EnsemblMetazoa"/>
        </authorList>
    </citation>
    <scope>IDENTIFICATION</scope>
    <source>
        <strain evidence="1">EBRO</strain>
    </source>
</reference>
<sequence>MAVRVRFLHSEMKKVHSTRGSNQLFHCILDDNIVHLSLFNIRPSRLQPLRPLRRDRSNPYCSHSLKHSCLTLALVIARTVDVEQNWRYFAESDQFGREHCSRRSVSLSSSRHSSAVILVSCYFIPRTRDLPSLASLRSRVPCRTFLRIHLIYRGPRLPLPLTNPGGLLHLIVAFL</sequence>
<proteinExistence type="predicted"/>
<accession>A0AAG5D9W6</accession>
<name>A0AAG5D9W6_ANOAO</name>
<dbReference type="EnsemblMetazoa" id="ENSAATROPT008542">
    <property type="protein sequence ID" value="ENSAATROPP007695"/>
    <property type="gene ID" value="ENSAATROPG006965"/>
</dbReference>
<dbReference type="Proteomes" id="UP000075880">
    <property type="component" value="Unassembled WGS sequence"/>
</dbReference>
<organism evidence="1 2">
    <name type="scientific">Anopheles atroparvus</name>
    <name type="common">European mosquito</name>
    <dbReference type="NCBI Taxonomy" id="41427"/>
    <lineage>
        <taxon>Eukaryota</taxon>
        <taxon>Metazoa</taxon>
        <taxon>Ecdysozoa</taxon>
        <taxon>Arthropoda</taxon>
        <taxon>Hexapoda</taxon>
        <taxon>Insecta</taxon>
        <taxon>Pterygota</taxon>
        <taxon>Neoptera</taxon>
        <taxon>Endopterygota</taxon>
        <taxon>Diptera</taxon>
        <taxon>Nematocera</taxon>
        <taxon>Culicoidea</taxon>
        <taxon>Culicidae</taxon>
        <taxon>Anophelinae</taxon>
        <taxon>Anopheles</taxon>
    </lineage>
</organism>
<keyword evidence="2" id="KW-1185">Reference proteome</keyword>
<evidence type="ECO:0000313" key="1">
    <source>
        <dbReference type="EnsemblMetazoa" id="ENSAATROPP007695"/>
    </source>
</evidence>
<evidence type="ECO:0000313" key="2">
    <source>
        <dbReference type="Proteomes" id="UP000075880"/>
    </source>
</evidence>
<protein>
    <submittedName>
        <fullName evidence="1">Uncharacterized protein</fullName>
    </submittedName>
</protein>
<dbReference type="AlphaFoldDB" id="A0AAG5D9W6"/>